<comment type="caution">
    <text evidence="1">The sequence shown here is derived from an EMBL/GenBank/DDBJ whole genome shotgun (WGS) entry which is preliminary data.</text>
</comment>
<reference evidence="1" key="1">
    <citation type="submission" date="2019-06" db="EMBL/GenBank/DDBJ databases">
        <authorList>
            <person name="Zheng W."/>
        </authorList>
    </citation>
    <scope>NUCLEOTIDE SEQUENCE</scope>
    <source>
        <strain evidence="1">QDHG01</strain>
    </source>
</reference>
<organism evidence="1 2">
    <name type="scientific">Halteria grandinella</name>
    <dbReference type="NCBI Taxonomy" id="5974"/>
    <lineage>
        <taxon>Eukaryota</taxon>
        <taxon>Sar</taxon>
        <taxon>Alveolata</taxon>
        <taxon>Ciliophora</taxon>
        <taxon>Intramacronucleata</taxon>
        <taxon>Spirotrichea</taxon>
        <taxon>Stichotrichia</taxon>
        <taxon>Sporadotrichida</taxon>
        <taxon>Halteriidae</taxon>
        <taxon>Halteria</taxon>
    </lineage>
</organism>
<keyword evidence="2" id="KW-1185">Reference proteome</keyword>
<proteinExistence type="predicted"/>
<gene>
    <name evidence="1" type="ORF">FGO68_gene8375</name>
</gene>
<protein>
    <submittedName>
        <fullName evidence="1">Uncharacterized protein</fullName>
    </submittedName>
</protein>
<evidence type="ECO:0000313" key="2">
    <source>
        <dbReference type="Proteomes" id="UP000785679"/>
    </source>
</evidence>
<sequence length="95" mass="11367">MRSLVSFRYWEFIASMQRWSRVKGFTVGEGSQSMEPILRTRFRMEAVSLQEIIQKYVLPWVKLRQKSFGEDACHYFIYRSIGRGTDKQVGMRKKH</sequence>
<dbReference type="AlphaFoldDB" id="A0A8J8P0P5"/>
<accession>A0A8J8P0P5</accession>
<name>A0A8J8P0P5_HALGN</name>
<dbReference type="Proteomes" id="UP000785679">
    <property type="component" value="Unassembled WGS sequence"/>
</dbReference>
<evidence type="ECO:0000313" key="1">
    <source>
        <dbReference type="EMBL" id="TNV84718.1"/>
    </source>
</evidence>
<dbReference type="EMBL" id="RRYP01002486">
    <property type="protein sequence ID" value="TNV84718.1"/>
    <property type="molecule type" value="Genomic_DNA"/>
</dbReference>